<keyword evidence="2" id="KW-1185">Reference proteome</keyword>
<dbReference type="RefSeq" id="XP_041190620.1">
    <property type="nucleotide sequence ID" value="XM_041341694.1"/>
</dbReference>
<dbReference type="OrthoDB" id="2688084at2759"/>
<reference evidence="1" key="1">
    <citation type="journal article" date="2020" name="New Phytol.">
        <title>Comparative genomics reveals dynamic genome evolution in host specialist ectomycorrhizal fungi.</title>
        <authorList>
            <person name="Lofgren L.A."/>
            <person name="Nguyen N.H."/>
            <person name="Vilgalys R."/>
            <person name="Ruytinx J."/>
            <person name="Liao H.L."/>
            <person name="Branco S."/>
            <person name="Kuo A."/>
            <person name="LaButti K."/>
            <person name="Lipzen A."/>
            <person name="Andreopoulos W."/>
            <person name="Pangilinan J."/>
            <person name="Riley R."/>
            <person name="Hundley H."/>
            <person name="Na H."/>
            <person name="Barry K."/>
            <person name="Grigoriev I.V."/>
            <person name="Stajich J.E."/>
            <person name="Kennedy P.G."/>
        </authorList>
    </citation>
    <scope>NUCLEOTIDE SEQUENCE</scope>
    <source>
        <strain evidence="1">MN1</strain>
    </source>
</reference>
<name>A0A9P7E667_9AGAM</name>
<sequence length="165" mass="19192">MLTCCRTSIQRRMNGRDVVTRGTHTDCPINCQVFRGEPYEAQRYTEAIGECQSLENRVVRECFRLISFQKPRLVSNFQTKPVFHFDRERKCRSHLCLLVGYLIVCRASGGDRVTLVICGVHHLLCVALLPSVEPRRHILCNQPKPRRYRAMSSLKLSMNLMPRNW</sequence>
<dbReference type="AlphaFoldDB" id="A0A9P7E667"/>
<proteinExistence type="predicted"/>
<comment type="caution">
    <text evidence="1">The sequence shown here is derived from an EMBL/GenBank/DDBJ whole genome shotgun (WGS) entry which is preliminary data.</text>
</comment>
<evidence type="ECO:0000313" key="1">
    <source>
        <dbReference type="EMBL" id="KAG1812475.1"/>
    </source>
</evidence>
<dbReference type="Proteomes" id="UP000807769">
    <property type="component" value="Unassembled WGS sequence"/>
</dbReference>
<protein>
    <submittedName>
        <fullName evidence="1">Uncharacterized protein</fullName>
    </submittedName>
</protein>
<dbReference type="GeneID" id="64635710"/>
<gene>
    <name evidence="1" type="ORF">BJ212DRAFT_1518973</name>
</gene>
<accession>A0A9P7E667</accession>
<dbReference type="EMBL" id="JABBWG010000026">
    <property type="protein sequence ID" value="KAG1812475.1"/>
    <property type="molecule type" value="Genomic_DNA"/>
</dbReference>
<organism evidence="1 2">
    <name type="scientific">Suillus subaureus</name>
    <dbReference type="NCBI Taxonomy" id="48587"/>
    <lineage>
        <taxon>Eukaryota</taxon>
        <taxon>Fungi</taxon>
        <taxon>Dikarya</taxon>
        <taxon>Basidiomycota</taxon>
        <taxon>Agaricomycotina</taxon>
        <taxon>Agaricomycetes</taxon>
        <taxon>Agaricomycetidae</taxon>
        <taxon>Boletales</taxon>
        <taxon>Suillineae</taxon>
        <taxon>Suillaceae</taxon>
        <taxon>Suillus</taxon>
    </lineage>
</organism>
<evidence type="ECO:0000313" key="2">
    <source>
        <dbReference type="Proteomes" id="UP000807769"/>
    </source>
</evidence>